<keyword evidence="3" id="KW-1185">Reference proteome</keyword>
<comment type="caution">
    <text evidence="2">The sequence shown here is derived from an EMBL/GenBank/DDBJ whole genome shotgun (WGS) entry which is preliminary data.</text>
</comment>
<evidence type="ECO:0000313" key="3">
    <source>
        <dbReference type="Proteomes" id="UP000815325"/>
    </source>
</evidence>
<reference evidence="2" key="1">
    <citation type="submission" date="2017-08" db="EMBL/GenBank/DDBJ databases">
        <authorList>
            <person name="Polle J.E."/>
            <person name="Barry K."/>
            <person name="Cushman J."/>
            <person name="Schmutz J."/>
            <person name="Tran D."/>
            <person name="Hathwaick L.T."/>
            <person name="Yim W.C."/>
            <person name="Jenkins J."/>
            <person name="Mckie-Krisberg Z.M."/>
            <person name="Prochnik S."/>
            <person name="Lindquist E."/>
            <person name="Dockter R.B."/>
            <person name="Adam C."/>
            <person name="Molina H."/>
            <person name="Bunkerborg J."/>
            <person name="Jin E."/>
            <person name="Buchheim M."/>
            <person name="Magnuson J."/>
        </authorList>
    </citation>
    <scope>NUCLEOTIDE SEQUENCE</scope>
    <source>
        <strain evidence="2">CCAP 19/18</strain>
    </source>
</reference>
<sequence>MSSTNTELLHVVCSVHGARSVGDKGYWQQAARHPTALMEGICVKHQDSVPECCDKGPLAAGGKASYGSEGGHSGGSSDIPFSKPRPVDYSPYGLKDFEDKDYNVKKAGYWQLGRLGPDLATEELQAKRENQERVKAMAAQVREDNLKAAAVAAVKPKKEIPKEPSARERALQFAKNVPKPDPAKAQPHVPLQQHKGPPRKGQPADSKIGKGRPSQPVQQAQQQQPQQQQQQARGTAAPPGHGQEGSAAAPDRPPMSELEMLEAQHEADLKRVEEIRAQLARACK</sequence>
<feature type="region of interest" description="Disordered" evidence="1">
    <location>
        <begin position="63"/>
        <end position="84"/>
    </location>
</feature>
<name>A0ABQ7GYI2_DUNSA</name>
<feature type="region of interest" description="Disordered" evidence="1">
    <location>
        <begin position="174"/>
        <end position="265"/>
    </location>
</feature>
<accession>A0ABQ7GYI2</accession>
<organism evidence="2 3">
    <name type="scientific">Dunaliella salina</name>
    <name type="common">Green alga</name>
    <name type="synonym">Protococcus salinus</name>
    <dbReference type="NCBI Taxonomy" id="3046"/>
    <lineage>
        <taxon>Eukaryota</taxon>
        <taxon>Viridiplantae</taxon>
        <taxon>Chlorophyta</taxon>
        <taxon>core chlorophytes</taxon>
        <taxon>Chlorophyceae</taxon>
        <taxon>CS clade</taxon>
        <taxon>Chlamydomonadales</taxon>
        <taxon>Dunaliellaceae</taxon>
        <taxon>Dunaliella</taxon>
    </lineage>
</organism>
<dbReference type="Proteomes" id="UP000815325">
    <property type="component" value="Unassembled WGS sequence"/>
</dbReference>
<proteinExistence type="predicted"/>
<feature type="compositionally biased region" description="Low complexity" evidence="1">
    <location>
        <begin position="215"/>
        <end position="232"/>
    </location>
</feature>
<dbReference type="PANTHER" id="PTHR14726">
    <property type="entry name" value="JHY PROTEIN HOMOLOG"/>
    <property type="match status" value="1"/>
</dbReference>
<evidence type="ECO:0000313" key="2">
    <source>
        <dbReference type="EMBL" id="KAF5839657.1"/>
    </source>
</evidence>
<dbReference type="EMBL" id="MU069536">
    <property type="protein sequence ID" value="KAF5839657.1"/>
    <property type="molecule type" value="Genomic_DNA"/>
</dbReference>
<dbReference type="PANTHER" id="PTHR14726:SF1">
    <property type="entry name" value="JHY PROTEIN HOMOLOG"/>
    <property type="match status" value="1"/>
</dbReference>
<protein>
    <submittedName>
        <fullName evidence="2">Uncharacterized protein</fullName>
    </submittedName>
</protein>
<dbReference type="Pfam" id="PF15261">
    <property type="entry name" value="JHY"/>
    <property type="match status" value="1"/>
</dbReference>
<dbReference type="InterPro" id="IPR027968">
    <property type="entry name" value="JHY"/>
</dbReference>
<evidence type="ECO:0000256" key="1">
    <source>
        <dbReference type="SAM" id="MobiDB-lite"/>
    </source>
</evidence>
<gene>
    <name evidence="2" type="ORF">DUNSADRAFT_208</name>
</gene>